<proteinExistence type="predicted"/>
<feature type="compositionally biased region" description="Polar residues" evidence="1">
    <location>
        <begin position="97"/>
        <end position="106"/>
    </location>
</feature>
<evidence type="ECO:0000256" key="1">
    <source>
        <dbReference type="SAM" id="MobiDB-lite"/>
    </source>
</evidence>
<dbReference type="OrthoDB" id="2798901at2759"/>
<keyword evidence="3" id="KW-1185">Reference proteome</keyword>
<protein>
    <submittedName>
        <fullName evidence="2">Uncharacterized protein</fullName>
    </submittedName>
</protein>
<dbReference type="EMBL" id="KZ857460">
    <property type="protein sequence ID" value="RDX43771.1"/>
    <property type="molecule type" value="Genomic_DNA"/>
</dbReference>
<reference evidence="2 3" key="1">
    <citation type="journal article" date="2018" name="Biotechnol. Biofuels">
        <title>Integrative visual omics of the white-rot fungus Polyporus brumalis exposes the biotechnological potential of its oxidative enzymes for delignifying raw plant biomass.</title>
        <authorList>
            <person name="Miyauchi S."/>
            <person name="Rancon A."/>
            <person name="Drula E."/>
            <person name="Hage H."/>
            <person name="Chaduli D."/>
            <person name="Favel A."/>
            <person name="Grisel S."/>
            <person name="Henrissat B."/>
            <person name="Herpoel-Gimbert I."/>
            <person name="Ruiz-Duenas F.J."/>
            <person name="Chevret D."/>
            <person name="Hainaut M."/>
            <person name="Lin J."/>
            <person name="Wang M."/>
            <person name="Pangilinan J."/>
            <person name="Lipzen A."/>
            <person name="Lesage-Meessen L."/>
            <person name="Navarro D."/>
            <person name="Riley R."/>
            <person name="Grigoriev I.V."/>
            <person name="Zhou S."/>
            <person name="Raouche S."/>
            <person name="Rosso M.N."/>
        </authorList>
    </citation>
    <scope>NUCLEOTIDE SEQUENCE [LARGE SCALE GENOMIC DNA]</scope>
    <source>
        <strain evidence="2 3">BRFM 1820</strain>
    </source>
</reference>
<organism evidence="2 3">
    <name type="scientific">Lentinus brumalis</name>
    <dbReference type="NCBI Taxonomy" id="2498619"/>
    <lineage>
        <taxon>Eukaryota</taxon>
        <taxon>Fungi</taxon>
        <taxon>Dikarya</taxon>
        <taxon>Basidiomycota</taxon>
        <taxon>Agaricomycotina</taxon>
        <taxon>Agaricomycetes</taxon>
        <taxon>Polyporales</taxon>
        <taxon>Polyporaceae</taxon>
        <taxon>Lentinus</taxon>
    </lineage>
</organism>
<name>A0A371CU13_9APHY</name>
<dbReference type="AlphaFoldDB" id="A0A371CU13"/>
<gene>
    <name evidence="2" type="ORF">OH76DRAFT_1184556</name>
</gene>
<evidence type="ECO:0000313" key="2">
    <source>
        <dbReference type="EMBL" id="RDX43771.1"/>
    </source>
</evidence>
<dbReference type="Proteomes" id="UP000256964">
    <property type="component" value="Unassembled WGS sequence"/>
</dbReference>
<feature type="region of interest" description="Disordered" evidence="1">
    <location>
        <begin position="96"/>
        <end position="116"/>
    </location>
</feature>
<evidence type="ECO:0000313" key="3">
    <source>
        <dbReference type="Proteomes" id="UP000256964"/>
    </source>
</evidence>
<accession>A0A371CU13</accession>
<sequence>MPVSLVCHSCYSPLRDHFVVPLSSRLKVRGARVDPIYEELQDPRSDDVVGDLSPTQRYLYLVPALRREFKREEYVALLRTSGPVVEAVLCRKETAQGDLQDQPSGNTDDRPETDPCRAGFVVDDLGDRLEWEDWWRQAVAECFPTLSRWRRLYVFPTHGGE</sequence>